<evidence type="ECO:0000313" key="1">
    <source>
        <dbReference type="EMBL" id="CAG8661302.1"/>
    </source>
</evidence>
<accession>A0ACA9NMY7</accession>
<gene>
    <name evidence="1" type="ORF">DHETER_LOCUS9765</name>
</gene>
<organism evidence="1 2">
    <name type="scientific">Dentiscutata heterogama</name>
    <dbReference type="NCBI Taxonomy" id="1316150"/>
    <lineage>
        <taxon>Eukaryota</taxon>
        <taxon>Fungi</taxon>
        <taxon>Fungi incertae sedis</taxon>
        <taxon>Mucoromycota</taxon>
        <taxon>Glomeromycotina</taxon>
        <taxon>Glomeromycetes</taxon>
        <taxon>Diversisporales</taxon>
        <taxon>Gigasporaceae</taxon>
        <taxon>Dentiscutata</taxon>
    </lineage>
</organism>
<protein>
    <submittedName>
        <fullName evidence="1">11210_t:CDS:1</fullName>
    </submittedName>
</protein>
<proteinExistence type="predicted"/>
<name>A0ACA9NMY7_9GLOM</name>
<reference evidence="1" key="1">
    <citation type="submission" date="2021-06" db="EMBL/GenBank/DDBJ databases">
        <authorList>
            <person name="Kallberg Y."/>
            <person name="Tangrot J."/>
            <person name="Rosling A."/>
        </authorList>
    </citation>
    <scope>NUCLEOTIDE SEQUENCE</scope>
    <source>
        <strain evidence="1">IL203A</strain>
    </source>
</reference>
<comment type="caution">
    <text evidence="1">The sequence shown here is derived from an EMBL/GenBank/DDBJ whole genome shotgun (WGS) entry which is preliminary data.</text>
</comment>
<dbReference type="EMBL" id="CAJVPU010017723">
    <property type="protein sequence ID" value="CAG8661302.1"/>
    <property type="molecule type" value="Genomic_DNA"/>
</dbReference>
<sequence length="121" mass="13896">MVKNTTCDRCSLKLSTYQKYQQHLNRQNPCRPKNLPQAPIPVQNARNVTPEQNLPPAPESDLILFDENPPMFQPTQPREAVDPEIGPSIKQNKTILIYKNIPNGIEFYDGKGKWYGVKEDF</sequence>
<feature type="non-terminal residue" evidence="1">
    <location>
        <position position="121"/>
    </location>
</feature>
<keyword evidence="2" id="KW-1185">Reference proteome</keyword>
<dbReference type="Proteomes" id="UP000789702">
    <property type="component" value="Unassembled WGS sequence"/>
</dbReference>
<evidence type="ECO:0000313" key="2">
    <source>
        <dbReference type="Proteomes" id="UP000789702"/>
    </source>
</evidence>